<evidence type="ECO:0000313" key="2">
    <source>
        <dbReference type="Proteomes" id="UP001732700"/>
    </source>
</evidence>
<organism evidence="1 2">
    <name type="scientific">Avena sativa</name>
    <name type="common">Oat</name>
    <dbReference type="NCBI Taxonomy" id="4498"/>
    <lineage>
        <taxon>Eukaryota</taxon>
        <taxon>Viridiplantae</taxon>
        <taxon>Streptophyta</taxon>
        <taxon>Embryophyta</taxon>
        <taxon>Tracheophyta</taxon>
        <taxon>Spermatophyta</taxon>
        <taxon>Magnoliopsida</taxon>
        <taxon>Liliopsida</taxon>
        <taxon>Poales</taxon>
        <taxon>Poaceae</taxon>
        <taxon>BOP clade</taxon>
        <taxon>Pooideae</taxon>
        <taxon>Poodae</taxon>
        <taxon>Poeae</taxon>
        <taxon>Poeae Chloroplast Group 1 (Aveneae type)</taxon>
        <taxon>Aveninae</taxon>
        <taxon>Avena</taxon>
    </lineage>
</organism>
<dbReference type="Proteomes" id="UP001732700">
    <property type="component" value="Chromosome 4C"/>
</dbReference>
<name>A0ACD5X4S5_AVESA</name>
<evidence type="ECO:0000313" key="1">
    <source>
        <dbReference type="EnsemblPlants" id="AVESA.00010b.r2.4CG1328300.1.CDS.1"/>
    </source>
</evidence>
<sequence>MPLSSASALLASSLALLLLAATATGGDGSATTAISGNSTVPRPSDDTETYLCYLCDKRNPMLIKYCPIYWDWCHLMCYDGDVAAEPTASLRPAAPAAAPRDVYGQDCYVMKLYQNGSYVIVSHHDCSRTASCILNCGGGADVVGSKAMGVASSARPVAATAPQGMLPPSSRVSEFQRCGDQAMALLTRAVPGRV</sequence>
<reference evidence="1" key="2">
    <citation type="submission" date="2025-09" db="UniProtKB">
        <authorList>
            <consortium name="EnsemblPlants"/>
        </authorList>
    </citation>
    <scope>IDENTIFICATION</scope>
</reference>
<accession>A0ACD5X4S5</accession>
<dbReference type="EnsemblPlants" id="AVESA.00010b.r2.4CG1328300.1">
    <property type="protein sequence ID" value="AVESA.00010b.r2.4CG1328300.1.CDS.1"/>
    <property type="gene ID" value="AVESA.00010b.r2.4CG1328300"/>
</dbReference>
<reference evidence="1" key="1">
    <citation type="submission" date="2021-05" db="EMBL/GenBank/DDBJ databases">
        <authorList>
            <person name="Scholz U."/>
            <person name="Mascher M."/>
            <person name="Fiebig A."/>
        </authorList>
    </citation>
    <scope>NUCLEOTIDE SEQUENCE [LARGE SCALE GENOMIC DNA]</scope>
</reference>
<protein>
    <submittedName>
        <fullName evidence="1">Uncharacterized protein</fullName>
    </submittedName>
</protein>
<keyword evidence="2" id="KW-1185">Reference proteome</keyword>
<proteinExistence type="predicted"/>